<evidence type="ECO:0000259" key="4">
    <source>
        <dbReference type="SMART" id="SM00978"/>
    </source>
</evidence>
<proteinExistence type="predicted"/>
<name>A0A916UV25_9HYPH</name>
<keyword evidence="6" id="KW-1185">Reference proteome</keyword>
<keyword evidence="2" id="KW-0472">Membrane</keyword>
<organism evidence="5 6">
    <name type="scientific">Chelatococcus reniformis</name>
    <dbReference type="NCBI Taxonomy" id="1494448"/>
    <lineage>
        <taxon>Bacteria</taxon>
        <taxon>Pseudomonadati</taxon>
        <taxon>Pseudomonadota</taxon>
        <taxon>Alphaproteobacteria</taxon>
        <taxon>Hyphomicrobiales</taxon>
        <taxon>Chelatococcaceae</taxon>
        <taxon>Chelatococcus</taxon>
    </lineage>
</organism>
<dbReference type="SMART" id="SM00978">
    <property type="entry name" value="Tim44"/>
    <property type="match status" value="1"/>
</dbReference>
<keyword evidence="2" id="KW-0812">Transmembrane</keyword>
<feature type="chain" id="PRO_5037288028" evidence="3">
    <location>
        <begin position="29"/>
        <end position="332"/>
    </location>
</feature>
<dbReference type="Proteomes" id="UP000637002">
    <property type="component" value="Unassembled WGS sequence"/>
</dbReference>
<feature type="signal peptide" evidence="3">
    <location>
        <begin position="1"/>
        <end position="28"/>
    </location>
</feature>
<accession>A0A916UV25</accession>
<dbReference type="EMBL" id="BMGG01000010">
    <property type="protein sequence ID" value="GGC88128.1"/>
    <property type="molecule type" value="Genomic_DNA"/>
</dbReference>
<keyword evidence="2" id="KW-1133">Transmembrane helix</keyword>
<comment type="caution">
    <text evidence="5">The sequence shown here is derived from an EMBL/GenBank/DDBJ whole genome shotgun (WGS) entry which is preliminary data.</text>
</comment>
<feature type="region of interest" description="Disordered" evidence="1">
    <location>
        <begin position="176"/>
        <end position="196"/>
    </location>
</feature>
<feature type="domain" description="Tim44-like" evidence="4">
    <location>
        <begin position="188"/>
        <end position="330"/>
    </location>
</feature>
<sequence>MPSFLSRAGRIVLASALAASLAVSVADARPSSGGSRGSKTFSTPPSTQTAPGAAQPLQRSQTQPGYQNGGMAGAAQQAQRSRFGFGGGLMAGLLGAGLFGLLAGNGLFGGLAGIASFLGLLLQVGLIVGLVMLALRFFRRRSEPALAGAGPNLRQGMGPAGPGGLAGLSGLGGGTGGAAPGGMARPGAAQPAPTRSDTVGIGPDDYGAFERLLGELQTSYGREDADALRRITTPEMFGYLSEELAENARRGVVNTVTEPRLLQGDLAEAWREGPTDYATVALRFSIKDATVERASGRVVGGDPNVPSEAVELWTFRRDNRGPWILSAIQQAG</sequence>
<gene>
    <name evidence="5" type="ORF">GCM10010994_52620</name>
</gene>
<feature type="transmembrane region" description="Helical" evidence="2">
    <location>
        <begin position="107"/>
        <end position="135"/>
    </location>
</feature>
<evidence type="ECO:0000256" key="1">
    <source>
        <dbReference type="SAM" id="MobiDB-lite"/>
    </source>
</evidence>
<evidence type="ECO:0000313" key="6">
    <source>
        <dbReference type="Proteomes" id="UP000637002"/>
    </source>
</evidence>
<keyword evidence="3" id="KW-0732">Signal</keyword>
<feature type="compositionally biased region" description="Low complexity" evidence="1">
    <location>
        <begin position="181"/>
        <end position="193"/>
    </location>
</feature>
<dbReference type="InterPro" id="IPR007379">
    <property type="entry name" value="Tim44-like_dom"/>
</dbReference>
<dbReference type="SUPFAM" id="SSF54427">
    <property type="entry name" value="NTF2-like"/>
    <property type="match status" value="1"/>
</dbReference>
<dbReference type="InterPro" id="IPR032710">
    <property type="entry name" value="NTF2-like_dom_sf"/>
</dbReference>
<feature type="compositionally biased region" description="Polar residues" evidence="1">
    <location>
        <begin position="37"/>
        <end position="50"/>
    </location>
</feature>
<protein>
    <submittedName>
        <fullName evidence="5">Membrane protein</fullName>
    </submittedName>
</protein>
<reference evidence="5" key="2">
    <citation type="submission" date="2020-09" db="EMBL/GenBank/DDBJ databases">
        <authorList>
            <person name="Sun Q."/>
            <person name="Zhou Y."/>
        </authorList>
    </citation>
    <scope>NUCLEOTIDE SEQUENCE</scope>
    <source>
        <strain evidence="5">CGMCC 1.12919</strain>
    </source>
</reference>
<dbReference type="PANTHER" id="PTHR41542:SF1">
    <property type="entry name" value="BLL5807 PROTEIN"/>
    <property type="match status" value="1"/>
</dbReference>
<evidence type="ECO:0000256" key="3">
    <source>
        <dbReference type="SAM" id="SignalP"/>
    </source>
</evidence>
<dbReference type="PANTHER" id="PTHR41542">
    <property type="entry name" value="BLL5807 PROTEIN"/>
    <property type="match status" value="1"/>
</dbReference>
<dbReference type="Pfam" id="PF04280">
    <property type="entry name" value="Tim44"/>
    <property type="match status" value="1"/>
</dbReference>
<dbReference type="RefSeq" id="WP_188612133.1">
    <property type="nucleotide sequence ID" value="NZ_BMGG01000010.1"/>
</dbReference>
<evidence type="ECO:0000256" key="2">
    <source>
        <dbReference type="SAM" id="Phobius"/>
    </source>
</evidence>
<reference evidence="5" key="1">
    <citation type="journal article" date="2014" name="Int. J. Syst. Evol. Microbiol.">
        <title>Complete genome sequence of Corynebacterium casei LMG S-19264T (=DSM 44701T), isolated from a smear-ripened cheese.</title>
        <authorList>
            <consortium name="US DOE Joint Genome Institute (JGI-PGF)"/>
            <person name="Walter F."/>
            <person name="Albersmeier A."/>
            <person name="Kalinowski J."/>
            <person name="Ruckert C."/>
        </authorList>
    </citation>
    <scope>NUCLEOTIDE SEQUENCE</scope>
    <source>
        <strain evidence="5">CGMCC 1.12919</strain>
    </source>
</reference>
<feature type="region of interest" description="Disordered" evidence="1">
    <location>
        <begin position="28"/>
        <end position="73"/>
    </location>
</feature>
<evidence type="ECO:0000313" key="5">
    <source>
        <dbReference type="EMBL" id="GGC88128.1"/>
    </source>
</evidence>
<dbReference type="AlphaFoldDB" id="A0A916UV25"/>
<dbReference type="Gene3D" id="3.10.450.240">
    <property type="match status" value="1"/>
</dbReference>